<accession>A0A6A0GY19</accession>
<dbReference type="PANTHER" id="PTHR23113:SF368">
    <property type="entry name" value="CELL DIVISION CONTROL PROTEIN 25"/>
    <property type="match status" value="1"/>
</dbReference>
<dbReference type="OrthoDB" id="10254377at2759"/>
<feature type="domain" description="Ras-GEF" evidence="3">
    <location>
        <begin position="1"/>
        <end position="177"/>
    </location>
</feature>
<dbReference type="GO" id="GO:0007265">
    <property type="term" value="P:Ras protein signal transduction"/>
    <property type="evidence" value="ECO:0007669"/>
    <property type="project" value="TreeGrafter"/>
</dbReference>
<dbReference type="Gene3D" id="1.10.840.10">
    <property type="entry name" value="Ras guanine-nucleotide exchange factors catalytic domain"/>
    <property type="match status" value="1"/>
</dbReference>
<dbReference type="SUPFAM" id="SSF48366">
    <property type="entry name" value="Ras GEF"/>
    <property type="match status" value="1"/>
</dbReference>
<gene>
    <name evidence="4" type="ORF">HAZT_HAZT011062</name>
</gene>
<dbReference type="SMART" id="SM00147">
    <property type="entry name" value="RasGEF"/>
    <property type="match status" value="1"/>
</dbReference>
<dbReference type="PROSITE" id="PS50009">
    <property type="entry name" value="RASGEF_CAT"/>
    <property type="match status" value="1"/>
</dbReference>
<evidence type="ECO:0000313" key="4">
    <source>
        <dbReference type="EMBL" id="KAA0192329.1"/>
    </source>
</evidence>
<reference evidence="4" key="3">
    <citation type="submission" date="2019-06" db="EMBL/GenBank/DDBJ databases">
        <authorList>
            <person name="Poynton C."/>
            <person name="Hasenbein S."/>
            <person name="Benoit J.B."/>
            <person name="Sepulveda M.S."/>
            <person name="Poelchau M.F."/>
            <person name="Murali S.C."/>
            <person name="Chen S."/>
            <person name="Glastad K.M."/>
            <person name="Werren J.H."/>
            <person name="Vineis J.H."/>
            <person name="Bowen J.L."/>
            <person name="Friedrich M."/>
            <person name="Jones J."/>
            <person name="Robertson H.M."/>
            <person name="Feyereisen R."/>
            <person name="Mechler-Hickson A."/>
            <person name="Mathers N."/>
            <person name="Lee C.E."/>
            <person name="Colbourne J.K."/>
            <person name="Biales A."/>
            <person name="Johnston J.S."/>
            <person name="Wellborn G.A."/>
            <person name="Rosendale A.J."/>
            <person name="Cridge A.G."/>
            <person name="Munoz-Torres M.C."/>
            <person name="Bain P.A."/>
            <person name="Manny A.R."/>
            <person name="Major K.M."/>
            <person name="Lambert F.N."/>
            <person name="Vulpe C.D."/>
            <person name="Tuck P."/>
            <person name="Blalock B.J."/>
            <person name="Lin Y.-Y."/>
            <person name="Smith M.E."/>
            <person name="Ochoa-Acuna H."/>
            <person name="Chen M.-J.M."/>
            <person name="Childers C.P."/>
            <person name="Qu J."/>
            <person name="Dugan S."/>
            <person name="Lee S.L."/>
            <person name="Chao H."/>
            <person name="Dinh H."/>
            <person name="Han Y."/>
            <person name="Doddapaneni H."/>
            <person name="Worley K.C."/>
            <person name="Muzny D.M."/>
            <person name="Gibbs R.A."/>
            <person name="Richards S."/>
        </authorList>
    </citation>
    <scope>NUCLEOTIDE SEQUENCE</scope>
    <source>
        <strain evidence="4">HAZT.00-mixed</strain>
        <tissue evidence="4">Whole organism</tissue>
    </source>
</reference>
<reference evidence="4" key="1">
    <citation type="submission" date="2014-08" db="EMBL/GenBank/DDBJ databases">
        <authorList>
            <person name="Murali S."/>
            <person name="Richards S."/>
            <person name="Bandaranaike D."/>
            <person name="Bellair M."/>
            <person name="Blankenburg K."/>
            <person name="Chao H."/>
            <person name="Dinh H."/>
            <person name="Doddapaneni H."/>
            <person name="Dugan-Rocha S."/>
            <person name="Elkadiri S."/>
            <person name="Gnanaolivu R."/>
            <person name="Hughes D."/>
            <person name="Lee S."/>
            <person name="Li M."/>
            <person name="Ming W."/>
            <person name="Munidasa M."/>
            <person name="Muniz J."/>
            <person name="Nguyen L."/>
            <person name="Osuji N."/>
            <person name="Pu L.-L."/>
            <person name="Puazo M."/>
            <person name="Skinner E."/>
            <person name="Qu C."/>
            <person name="Quiroz J."/>
            <person name="Raj R."/>
            <person name="Weissenberger G."/>
            <person name="Xin Y."/>
            <person name="Zou X."/>
            <person name="Han Y."/>
            <person name="Worley K."/>
            <person name="Muzny D."/>
            <person name="Gibbs R."/>
        </authorList>
    </citation>
    <scope>NUCLEOTIDE SEQUENCE</scope>
    <source>
        <strain evidence="4">HAZT.00-mixed</strain>
        <tissue evidence="4">Whole organism</tissue>
    </source>
</reference>
<dbReference type="InterPro" id="IPR036964">
    <property type="entry name" value="RASGEF_cat_dom_sf"/>
</dbReference>
<evidence type="ECO:0000259" key="3">
    <source>
        <dbReference type="PROSITE" id="PS50009"/>
    </source>
</evidence>
<dbReference type="PANTHER" id="PTHR23113">
    <property type="entry name" value="GUANINE NUCLEOTIDE EXCHANGE FACTOR"/>
    <property type="match status" value="1"/>
</dbReference>
<keyword evidence="1 2" id="KW-0344">Guanine-nucleotide releasing factor</keyword>
<dbReference type="GO" id="GO:0005886">
    <property type="term" value="C:plasma membrane"/>
    <property type="evidence" value="ECO:0007669"/>
    <property type="project" value="TreeGrafter"/>
</dbReference>
<dbReference type="InterPro" id="IPR023578">
    <property type="entry name" value="Ras_GEF_dom_sf"/>
</dbReference>
<dbReference type="GO" id="GO:0005085">
    <property type="term" value="F:guanyl-nucleotide exchange factor activity"/>
    <property type="evidence" value="ECO:0007669"/>
    <property type="project" value="UniProtKB-KW"/>
</dbReference>
<dbReference type="Proteomes" id="UP000711488">
    <property type="component" value="Unassembled WGS sequence"/>
</dbReference>
<dbReference type="AlphaFoldDB" id="A0A6A0GY19"/>
<organism evidence="4">
    <name type="scientific">Hyalella azteca</name>
    <name type="common">Amphipod</name>
    <dbReference type="NCBI Taxonomy" id="294128"/>
    <lineage>
        <taxon>Eukaryota</taxon>
        <taxon>Metazoa</taxon>
        <taxon>Ecdysozoa</taxon>
        <taxon>Arthropoda</taxon>
        <taxon>Crustacea</taxon>
        <taxon>Multicrustacea</taxon>
        <taxon>Malacostraca</taxon>
        <taxon>Eumalacostraca</taxon>
        <taxon>Peracarida</taxon>
        <taxon>Amphipoda</taxon>
        <taxon>Senticaudata</taxon>
        <taxon>Talitrida</taxon>
        <taxon>Talitroidea</taxon>
        <taxon>Hyalellidae</taxon>
        <taxon>Hyalella</taxon>
    </lineage>
</organism>
<name>A0A6A0GY19_HYAAZ</name>
<dbReference type="InterPro" id="IPR008937">
    <property type="entry name" value="Ras-like_GEF"/>
</dbReference>
<evidence type="ECO:0000256" key="1">
    <source>
        <dbReference type="ARBA" id="ARBA00022658"/>
    </source>
</evidence>
<comment type="caution">
    <text evidence="4">The sequence shown here is derived from an EMBL/GenBank/DDBJ whole genome shotgun (WGS) entry which is preliminary data.</text>
</comment>
<dbReference type="InterPro" id="IPR001895">
    <property type="entry name" value="RASGEF_cat_dom"/>
</dbReference>
<reference evidence="4" key="2">
    <citation type="journal article" date="2018" name="Environ. Sci. Technol.">
        <title>The Toxicogenome of Hyalella azteca: A Model for Sediment Ecotoxicology and Evolutionary Toxicology.</title>
        <authorList>
            <person name="Poynton H.C."/>
            <person name="Hasenbein S."/>
            <person name="Benoit J.B."/>
            <person name="Sepulveda M.S."/>
            <person name="Poelchau M.F."/>
            <person name="Hughes D.S.T."/>
            <person name="Murali S.C."/>
            <person name="Chen S."/>
            <person name="Glastad K.M."/>
            <person name="Goodisman M.A.D."/>
            <person name="Werren J.H."/>
            <person name="Vineis J.H."/>
            <person name="Bowen J.L."/>
            <person name="Friedrich M."/>
            <person name="Jones J."/>
            <person name="Robertson H.M."/>
            <person name="Feyereisen R."/>
            <person name="Mechler-Hickson A."/>
            <person name="Mathers N."/>
            <person name="Lee C.E."/>
            <person name="Colbourne J.K."/>
            <person name="Biales A."/>
            <person name="Johnston J.S."/>
            <person name="Wellborn G.A."/>
            <person name="Rosendale A.J."/>
            <person name="Cridge A.G."/>
            <person name="Munoz-Torres M.C."/>
            <person name="Bain P.A."/>
            <person name="Manny A.R."/>
            <person name="Major K.M."/>
            <person name="Lambert F.N."/>
            <person name="Vulpe C.D."/>
            <person name="Tuck P."/>
            <person name="Blalock B.J."/>
            <person name="Lin Y.Y."/>
            <person name="Smith M.E."/>
            <person name="Ochoa-Acuna H."/>
            <person name="Chen M.M."/>
            <person name="Childers C.P."/>
            <person name="Qu J."/>
            <person name="Dugan S."/>
            <person name="Lee S.L."/>
            <person name="Chao H."/>
            <person name="Dinh H."/>
            <person name="Han Y."/>
            <person name="Doddapaneni H."/>
            <person name="Worley K.C."/>
            <person name="Muzny D.M."/>
            <person name="Gibbs R.A."/>
            <person name="Richards S."/>
        </authorList>
    </citation>
    <scope>NUCLEOTIDE SEQUENCE</scope>
    <source>
        <strain evidence="4">HAZT.00-mixed</strain>
        <tissue evidence="4">Whole organism</tissue>
    </source>
</reference>
<proteinExistence type="predicted"/>
<protein>
    <recommendedName>
        <fullName evidence="3">Ras-GEF domain-containing protein</fullName>
    </recommendedName>
</protein>
<dbReference type="Pfam" id="PF00617">
    <property type="entry name" value="RasGEF"/>
    <property type="match status" value="1"/>
</dbReference>
<evidence type="ECO:0000256" key="2">
    <source>
        <dbReference type="PROSITE-ProRule" id="PRU00168"/>
    </source>
</evidence>
<dbReference type="EMBL" id="JQDR03011722">
    <property type="protein sequence ID" value="KAA0192329.1"/>
    <property type="molecule type" value="Genomic_DNA"/>
</dbReference>
<sequence>MWLSFWVVHETLNAGGVKSRAEVMAHFIKVARRLGYLHNYHSQFAVISSLLSAPIYRLRKTWAALSRKDRNHFDRMAELFSEKNNWEKLRAHVNTLKLPMIPYLGLFLTDIVYIDMAHPHYGGLESEQRQLKMNNLLRVLADYQQSDYSRLPRLPRVQQYLSSIKYIEELQKFVEDDHYK</sequence>